<comment type="similarity">
    <text evidence="2">Belongs to the UPF0126 family.</text>
</comment>
<evidence type="ECO:0000313" key="9">
    <source>
        <dbReference type="EMBL" id="MBB6144850.1"/>
    </source>
</evidence>
<evidence type="ECO:0000256" key="4">
    <source>
        <dbReference type="ARBA" id="ARBA00022692"/>
    </source>
</evidence>
<feature type="transmembrane region" description="Helical" evidence="7">
    <location>
        <begin position="124"/>
        <end position="144"/>
    </location>
</feature>
<protein>
    <submittedName>
        <fullName evidence="9">Putative membrane protein YeiH</fullName>
    </submittedName>
</protein>
<dbReference type="OrthoDB" id="9791874at2"/>
<accession>A0A841JUL4</accession>
<evidence type="ECO:0000256" key="2">
    <source>
        <dbReference type="ARBA" id="ARBA00008193"/>
    </source>
</evidence>
<evidence type="ECO:0000256" key="3">
    <source>
        <dbReference type="ARBA" id="ARBA00022475"/>
    </source>
</evidence>
<feature type="transmembrane region" description="Helical" evidence="7">
    <location>
        <begin position="38"/>
        <end position="57"/>
    </location>
</feature>
<comment type="caution">
    <text evidence="9">The sequence shown here is derived from an EMBL/GenBank/DDBJ whole genome shotgun (WGS) entry which is preliminary data.</text>
</comment>
<dbReference type="InterPro" id="IPR005115">
    <property type="entry name" value="Gly_transporter"/>
</dbReference>
<keyword evidence="5 7" id="KW-1133">Transmembrane helix</keyword>
<dbReference type="Proteomes" id="UP000538666">
    <property type="component" value="Unassembled WGS sequence"/>
</dbReference>
<name>A0A841JUL4_9BACT</name>
<evidence type="ECO:0000256" key="5">
    <source>
        <dbReference type="ARBA" id="ARBA00022989"/>
    </source>
</evidence>
<comment type="subcellular location">
    <subcellularLocation>
        <location evidence="1">Cell membrane</location>
        <topology evidence="1">Multi-pass membrane protein</topology>
    </subcellularLocation>
</comment>
<keyword evidence="4 7" id="KW-0812">Transmembrane</keyword>
<dbReference type="Pfam" id="PF03458">
    <property type="entry name" value="Gly_transporter"/>
    <property type="match status" value="2"/>
</dbReference>
<feature type="transmembrane region" description="Helical" evidence="7">
    <location>
        <begin position="179"/>
        <end position="201"/>
    </location>
</feature>
<feature type="domain" description="Glycine transporter" evidence="8">
    <location>
        <begin position="12"/>
        <end position="86"/>
    </location>
</feature>
<evidence type="ECO:0000313" key="10">
    <source>
        <dbReference type="Proteomes" id="UP000538666"/>
    </source>
</evidence>
<evidence type="ECO:0000259" key="8">
    <source>
        <dbReference type="Pfam" id="PF03458"/>
    </source>
</evidence>
<feature type="transmembrane region" description="Helical" evidence="7">
    <location>
        <begin position="94"/>
        <end position="112"/>
    </location>
</feature>
<organism evidence="9 10">
    <name type="scientific">Silvibacterium bohemicum</name>
    <dbReference type="NCBI Taxonomy" id="1577686"/>
    <lineage>
        <taxon>Bacteria</taxon>
        <taxon>Pseudomonadati</taxon>
        <taxon>Acidobacteriota</taxon>
        <taxon>Terriglobia</taxon>
        <taxon>Terriglobales</taxon>
        <taxon>Acidobacteriaceae</taxon>
        <taxon>Silvibacterium</taxon>
    </lineage>
</organism>
<dbReference type="AlphaFoldDB" id="A0A841JUL4"/>
<dbReference type="PANTHER" id="PTHR30506">
    <property type="entry name" value="INNER MEMBRANE PROTEIN"/>
    <property type="match status" value="1"/>
</dbReference>
<dbReference type="EMBL" id="JACHEK010000005">
    <property type="protein sequence ID" value="MBB6144850.1"/>
    <property type="molecule type" value="Genomic_DNA"/>
</dbReference>
<evidence type="ECO:0000256" key="6">
    <source>
        <dbReference type="ARBA" id="ARBA00023136"/>
    </source>
</evidence>
<dbReference type="PANTHER" id="PTHR30506:SF3">
    <property type="entry name" value="UPF0126 INNER MEMBRANE PROTEIN YADS-RELATED"/>
    <property type="match status" value="1"/>
</dbReference>
<feature type="transmembrane region" description="Helical" evidence="7">
    <location>
        <begin position="69"/>
        <end position="88"/>
    </location>
</feature>
<feature type="domain" description="Glycine transporter" evidence="8">
    <location>
        <begin position="99"/>
        <end position="170"/>
    </location>
</feature>
<reference evidence="9 10" key="1">
    <citation type="submission" date="2020-08" db="EMBL/GenBank/DDBJ databases">
        <title>Genomic Encyclopedia of Type Strains, Phase IV (KMG-IV): sequencing the most valuable type-strain genomes for metagenomic binning, comparative biology and taxonomic classification.</title>
        <authorList>
            <person name="Goeker M."/>
        </authorList>
    </citation>
    <scope>NUCLEOTIDE SEQUENCE [LARGE SCALE GENOMIC DNA]</scope>
    <source>
        <strain evidence="9 10">DSM 103733</strain>
    </source>
</reference>
<evidence type="ECO:0000256" key="7">
    <source>
        <dbReference type="SAM" id="Phobius"/>
    </source>
</evidence>
<keyword evidence="6 7" id="KW-0472">Membrane</keyword>
<proteinExistence type="inferred from homology"/>
<keyword evidence="3" id="KW-1003">Cell membrane</keyword>
<keyword evidence="10" id="KW-1185">Reference proteome</keyword>
<sequence>MLRPKADALLLALDFAGTFLFAIEGGMAAARGHLDLLGAAVLAFATALGGGIIRDVLIGAIPPNSIRDWRYASIAFAGAATAFFFHSVVQELPASLLVLLDAAGLSLFAVAGAEKALNFEIHPLIAILMGGITGVGGGTIRDLLLAQVPTVLRADVYATAALAGAAVVVLGLKMKLPRAPVAIAGAIVCFFLRMVSVWLHWNLPKVGG</sequence>
<gene>
    <name evidence="9" type="ORF">HNQ77_002806</name>
</gene>
<dbReference type="RefSeq" id="WP_050059591.1">
    <property type="nucleotide sequence ID" value="NZ_JACHEK010000005.1"/>
</dbReference>
<evidence type="ECO:0000256" key="1">
    <source>
        <dbReference type="ARBA" id="ARBA00004651"/>
    </source>
</evidence>
<feature type="transmembrane region" description="Helical" evidence="7">
    <location>
        <begin position="156"/>
        <end position="172"/>
    </location>
</feature>
<dbReference type="GO" id="GO:0005886">
    <property type="term" value="C:plasma membrane"/>
    <property type="evidence" value="ECO:0007669"/>
    <property type="project" value="UniProtKB-SubCell"/>
</dbReference>